<keyword evidence="1" id="KW-0812">Transmembrane</keyword>
<organism evidence="2 3">
    <name type="scientific">Rhizophagus clarus</name>
    <dbReference type="NCBI Taxonomy" id="94130"/>
    <lineage>
        <taxon>Eukaryota</taxon>
        <taxon>Fungi</taxon>
        <taxon>Fungi incertae sedis</taxon>
        <taxon>Mucoromycota</taxon>
        <taxon>Glomeromycotina</taxon>
        <taxon>Glomeromycetes</taxon>
        <taxon>Glomerales</taxon>
        <taxon>Glomeraceae</taxon>
        <taxon>Rhizophagus</taxon>
    </lineage>
</organism>
<dbReference type="AlphaFoldDB" id="A0A8H3M0T5"/>
<accession>A0A8H3M0T5</accession>
<name>A0A8H3M0T5_9GLOM</name>
<comment type="caution">
    <text evidence="2">The sequence shown here is derived from an EMBL/GenBank/DDBJ whole genome shotgun (WGS) entry which is preliminary data.</text>
</comment>
<keyword evidence="1" id="KW-0472">Membrane</keyword>
<reference evidence="2" key="1">
    <citation type="submission" date="2019-10" db="EMBL/GenBank/DDBJ databases">
        <title>Conservation and host-specific expression of non-tandemly repeated heterogenous ribosome RNA gene in arbuscular mycorrhizal fungi.</title>
        <authorList>
            <person name="Maeda T."/>
            <person name="Kobayashi Y."/>
            <person name="Nakagawa T."/>
            <person name="Ezawa T."/>
            <person name="Yamaguchi K."/>
            <person name="Bino T."/>
            <person name="Nishimoto Y."/>
            <person name="Shigenobu S."/>
            <person name="Kawaguchi M."/>
        </authorList>
    </citation>
    <scope>NUCLEOTIDE SEQUENCE</scope>
    <source>
        <strain evidence="2">HR1</strain>
    </source>
</reference>
<evidence type="ECO:0000313" key="3">
    <source>
        <dbReference type="Proteomes" id="UP000615446"/>
    </source>
</evidence>
<dbReference type="Proteomes" id="UP000615446">
    <property type="component" value="Unassembled WGS sequence"/>
</dbReference>
<protein>
    <submittedName>
        <fullName evidence="2">Uncharacterized protein</fullName>
    </submittedName>
</protein>
<gene>
    <name evidence="2" type="ORF">RCL2_002513000</name>
</gene>
<sequence length="103" mass="12324">MGKQKEYQVNLVSLSHIEENFHYGPFSQDYNTRFSDFLIIDHDKMEIGKQLLKDINFHLFCWFLGKFWLFVYEIGILSSNEQLYYAGLGIKSSFYYSIRTNKD</sequence>
<keyword evidence="1" id="KW-1133">Transmembrane helix</keyword>
<dbReference type="EMBL" id="BLAL01000274">
    <property type="protein sequence ID" value="GES98592.1"/>
    <property type="molecule type" value="Genomic_DNA"/>
</dbReference>
<evidence type="ECO:0000256" key="1">
    <source>
        <dbReference type="SAM" id="Phobius"/>
    </source>
</evidence>
<evidence type="ECO:0000313" key="2">
    <source>
        <dbReference type="EMBL" id="GES98592.1"/>
    </source>
</evidence>
<feature type="transmembrane region" description="Helical" evidence="1">
    <location>
        <begin position="55"/>
        <end position="76"/>
    </location>
</feature>
<proteinExistence type="predicted"/>